<dbReference type="PANTHER" id="PTHR42852:SF6">
    <property type="entry name" value="THIOL:DISULFIDE INTERCHANGE PROTEIN DSBE"/>
    <property type="match status" value="1"/>
</dbReference>
<proteinExistence type="predicted"/>
<dbReference type="GO" id="GO:0017004">
    <property type="term" value="P:cytochrome complex assembly"/>
    <property type="evidence" value="ECO:0007669"/>
    <property type="project" value="UniProtKB-KW"/>
</dbReference>
<keyword evidence="7" id="KW-1185">Reference proteome</keyword>
<dbReference type="InterPro" id="IPR036249">
    <property type="entry name" value="Thioredoxin-like_sf"/>
</dbReference>
<feature type="domain" description="Thioredoxin" evidence="5">
    <location>
        <begin position="527"/>
        <end position="665"/>
    </location>
</feature>
<dbReference type="InterPro" id="IPR050553">
    <property type="entry name" value="Thioredoxin_ResA/DsbE_sf"/>
</dbReference>
<organism evidence="6 7">
    <name type="scientific">Chloroherpeton thalassium (strain ATCC 35110 / GB-78)</name>
    <dbReference type="NCBI Taxonomy" id="517418"/>
    <lineage>
        <taxon>Bacteria</taxon>
        <taxon>Pseudomonadati</taxon>
        <taxon>Chlorobiota</taxon>
        <taxon>Chlorobiia</taxon>
        <taxon>Chlorobiales</taxon>
        <taxon>Chloroherpetonaceae</taxon>
        <taxon>Chloroherpeton</taxon>
    </lineage>
</organism>
<dbReference type="InterPro" id="IPR013766">
    <property type="entry name" value="Thioredoxin_domain"/>
</dbReference>
<name>B3QW92_CHLT3</name>
<gene>
    <name evidence="6" type="ordered locus">Ctha_0736</name>
</gene>
<keyword evidence="3" id="KW-1015">Disulfide bond</keyword>
<dbReference type="PANTHER" id="PTHR42852">
    <property type="entry name" value="THIOL:DISULFIDE INTERCHANGE PROTEIN DSBE"/>
    <property type="match status" value="1"/>
</dbReference>
<dbReference type="Proteomes" id="UP000001208">
    <property type="component" value="Chromosome"/>
</dbReference>
<evidence type="ECO:0000313" key="7">
    <source>
        <dbReference type="Proteomes" id="UP000001208"/>
    </source>
</evidence>
<dbReference type="GO" id="GO:0030313">
    <property type="term" value="C:cell envelope"/>
    <property type="evidence" value="ECO:0007669"/>
    <property type="project" value="UniProtKB-SubCell"/>
</dbReference>
<evidence type="ECO:0000256" key="3">
    <source>
        <dbReference type="ARBA" id="ARBA00023157"/>
    </source>
</evidence>
<reference evidence="6 7" key="1">
    <citation type="submission" date="2008-06" db="EMBL/GenBank/DDBJ databases">
        <title>Complete sequence of Chloroherpeton thalassium ATCC 35110.</title>
        <authorList>
            <consortium name="US DOE Joint Genome Institute"/>
            <person name="Lucas S."/>
            <person name="Copeland A."/>
            <person name="Lapidus A."/>
            <person name="Glavina del Rio T."/>
            <person name="Dalin E."/>
            <person name="Tice H."/>
            <person name="Bruce D."/>
            <person name="Goodwin L."/>
            <person name="Pitluck S."/>
            <person name="Schmutz J."/>
            <person name="Larimer F."/>
            <person name="Land M."/>
            <person name="Hauser L."/>
            <person name="Kyrpides N."/>
            <person name="Mikhailova N."/>
            <person name="Liu Z."/>
            <person name="Li T."/>
            <person name="Zhao F."/>
            <person name="Overmann J."/>
            <person name="Bryant D.A."/>
            <person name="Richardson P."/>
        </authorList>
    </citation>
    <scope>NUCLEOTIDE SEQUENCE [LARGE SCALE GENOMIC DNA]</scope>
    <source>
        <strain evidence="7">ATCC 35110 / GB-78</strain>
    </source>
</reference>
<keyword evidence="4" id="KW-0676">Redox-active center</keyword>
<dbReference type="Pfam" id="PF00578">
    <property type="entry name" value="AhpC-TSA"/>
    <property type="match status" value="1"/>
</dbReference>
<dbReference type="SUPFAM" id="SSF52833">
    <property type="entry name" value="Thioredoxin-like"/>
    <property type="match status" value="1"/>
</dbReference>
<evidence type="ECO:0000313" key="6">
    <source>
        <dbReference type="EMBL" id="ACF13205.1"/>
    </source>
</evidence>
<sequence length="682" mass="79116">MVSFTKRKIFFHAFWITLVFLPGCITLDVEEKIVIRYESKPTVVEDTFNIVYYPKDSTSFFSQKTPEAVYTFKFWEPQFFEYEEPETYRIALQNYQNLYWFARVPVPGYAQMSSYYVDNVPNASSEKTKSYQVLNPKEVPVQYSNYRIAAELMRCHAPIDSSLSYLEKELFLYPTTYDAYILYWSLKYEKKGKTPEALAQIEQEMAEVRRNRRDNSELLEAIALTYIYGIGDRRKAYDITRDIPDSYLHRLNLYNRFLMEMNDDSRELSLMTMTEKFPASELTVRMNLSMLLDYISKKNFRERAAIFAENILNKRIASLRAAKVNTYAVRFLFNYYASIDLAKALPYVQEVLRLDYDRMMYDEITMMLFAERFADSPEYSGLAIDLANKVLLSLSEKRKSYASSSIESEVVDSEQACEALEADLKGRANYAIGMAYHRIGDTKNAESNLLRAKDLSISRRAEIFFALAKTLKNTEPERAFDYALKSAALLPNGNQSDWIRNEFSKKELRKWLENGQTLSAKIDAVQQELILPAPNVQLKTLDGSSLSPRELSGNILVYFFWSPKSAISKMLFSELQLLYAKYHARGVSLYAIDTEGNLSEVKENPREYGYSFPFAAPVSNMARDFQISYLPSAVVVQDGKIFYQNFGYQTNFMEKLEAELQQLLRLKTAQVEKEQVDSEEEK</sequence>
<dbReference type="AlphaFoldDB" id="B3QW92"/>
<dbReference type="GO" id="GO:0016491">
    <property type="term" value="F:oxidoreductase activity"/>
    <property type="evidence" value="ECO:0007669"/>
    <property type="project" value="InterPro"/>
</dbReference>
<dbReference type="Gene3D" id="3.40.30.10">
    <property type="entry name" value="Glutaredoxin"/>
    <property type="match status" value="1"/>
</dbReference>
<evidence type="ECO:0000256" key="2">
    <source>
        <dbReference type="ARBA" id="ARBA00022748"/>
    </source>
</evidence>
<evidence type="ECO:0000256" key="1">
    <source>
        <dbReference type="ARBA" id="ARBA00004196"/>
    </source>
</evidence>
<dbReference type="OrthoDB" id="634996at2"/>
<keyword evidence="2" id="KW-0201">Cytochrome c-type biogenesis</keyword>
<dbReference type="EMBL" id="CP001100">
    <property type="protein sequence ID" value="ACF13205.1"/>
    <property type="molecule type" value="Genomic_DNA"/>
</dbReference>
<dbReference type="eggNOG" id="COG0526">
    <property type="taxonomic scope" value="Bacteria"/>
</dbReference>
<comment type="subcellular location">
    <subcellularLocation>
        <location evidence="1">Cell envelope</location>
    </subcellularLocation>
</comment>
<dbReference type="KEGG" id="cts:Ctha_0736"/>
<evidence type="ECO:0000259" key="5">
    <source>
        <dbReference type="PROSITE" id="PS51352"/>
    </source>
</evidence>
<dbReference type="InterPro" id="IPR000866">
    <property type="entry name" value="AhpC/TSA"/>
</dbReference>
<dbReference type="RefSeq" id="WP_012499289.1">
    <property type="nucleotide sequence ID" value="NC_011026.1"/>
</dbReference>
<dbReference type="STRING" id="517418.Ctha_0736"/>
<dbReference type="PROSITE" id="PS51352">
    <property type="entry name" value="THIOREDOXIN_2"/>
    <property type="match status" value="1"/>
</dbReference>
<evidence type="ECO:0000256" key="4">
    <source>
        <dbReference type="ARBA" id="ARBA00023284"/>
    </source>
</evidence>
<dbReference type="CDD" id="cd02966">
    <property type="entry name" value="TlpA_like_family"/>
    <property type="match status" value="1"/>
</dbReference>
<dbReference type="HOGENOM" id="CLU_403198_0_0_10"/>
<protein>
    <submittedName>
        <fullName evidence="6">Alkyl hydroperoxide reductase/ Thiol specific antioxidant/ Mal allergen</fullName>
    </submittedName>
</protein>
<accession>B3QW92</accession>
<dbReference type="GO" id="GO:0016209">
    <property type="term" value="F:antioxidant activity"/>
    <property type="evidence" value="ECO:0007669"/>
    <property type="project" value="InterPro"/>
</dbReference>